<keyword evidence="7 10" id="KW-0520">NAD</keyword>
<dbReference type="EC" id="2.4.2.31" evidence="10"/>
<evidence type="ECO:0000256" key="1">
    <source>
        <dbReference type="ARBA" id="ARBA00009558"/>
    </source>
</evidence>
<feature type="signal peptide" evidence="10">
    <location>
        <begin position="1"/>
        <end position="16"/>
    </location>
</feature>
<dbReference type="GO" id="GO:0016779">
    <property type="term" value="F:nucleotidyltransferase activity"/>
    <property type="evidence" value="ECO:0007669"/>
    <property type="project" value="UniProtKB-KW"/>
</dbReference>
<keyword evidence="8" id="KW-1015">Disulfide bond</keyword>
<reference evidence="12" key="1">
    <citation type="submission" date="2025-08" db="UniProtKB">
        <authorList>
            <consortium name="Ensembl"/>
        </authorList>
    </citation>
    <scope>IDENTIFICATION</scope>
</reference>
<evidence type="ECO:0000256" key="5">
    <source>
        <dbReference type="ARBA" id="ARBA00022729"/>
    </source>
</evidence>
<keyword evidence="5 10" id="KW-0732">Signal</keyword>
<evidence type="ECO:0000256" key="9">
    <source>
        <dbReference type="ARBA" id="ARBA00047597"/>
    </source>
</evidence>
<dbReference type="GO" id="GO:0044194">
    <property type="term" value="C:cytolytic granule"/>
    <property type="evidence" value="ECO:0007669"/>
    <property type="project" value="UniProtKB-ARBA"/>
</dbReference>
<dbReference type="GO" id="GO:0106274">
    <property type="term" value="F:NAD+-protein-arginine ADP-ribosyltransferase activity"/>
    <property type="evidence" value="ECO:0007669"/>
    <property type="project" value="UniProtKB-EC"/>
</dbReference>
<name>A0A8D0KZE9_STROC</name>
<dbReference type="AlphaFoldDB" id="A0A8D0KZE9"/>
<sequence>MGHLALGLVLLAGTLAASSPPRRRDLDPLQEVALDMAPNSFDDQYRGCGRMMEEELEELNRSEFARNRVYAEAWTLAAAEWRNRQGHIPQPPALRPEHAVALLAYTLQEPLYREFNAAVREAGRSREKYLGAFCFKTLHFLLTEALRVLRDAQPRRCHRVYRGVRDIRFTAQQHQSVRFGRFTSTSLQNKTSQLFGQDTTFLVETCYGARISNFSSFPGEEEVLIPPFESFEVSDVARDGNRALIQLRSQDARSTYNCELVKGDAPAAGWGGTVGCRGGQPPARPPPPPAAPDSSSVTPPGRSVPRDPPRFGGLLLAAMALAAAGRP</sequence>
<dbReference type="GO" id="GO:0005615">
    <property type="term" value="C:extracellular space"/>
    <property type="evidence" value="ECO:0007669"/>
    <property type="project" value="UniProtKB-ARBA"/>
</dbReference>
<dbReference type="Gene3D" id="3.90.176.10">
    <property type="entry name" value="Toxin ADP-ribosyltransferase, Chain A, domain 1"/>
    <property type="match status" value="1"/>
</dbReference>
<keyword evidence="13" id="KW-1185">Reference proteome</keyword>
<evidence type="ECO:0000256" key="10">
    <source>
        <dbReference type="RuleBase" id="RU361228"/>
    </source>
</evidence>
<dbReference type="InterPro" id="IPR050999">
    <property type="entry name" value="ADP-ribosyltransferase_ARG"/>
</dbReference>
<feature type="compositionally biased region" description="Pro residues" evidence="11">
    <location>
        <begin position="282"/>
        <end position="291"/>
    </location>
</feature>
<evidence type="ECO:0000256" key="7">
    <source>
        <dbReference type="ARBA" id="ARBA00023027"/>
    </source>
</evidence>
<dbReference type="PANTHER" id="PTHR10339">
    <property type="entry name" value="ADP-RIBOSYLTRANSFERASE"/>
    <property type="match status" value="1"/>
</dbReference>
<proteinExistence type="inferred from homology"/>
<evidence type="ECO:0000256" key="6">
    <source>
        <dbReference type="ARBA" id="ARBA00022857"/>
    </source>
</evidence>
<evidence type="ECO:0000313" key="12">
    <source>
        <dbReference type="Ensembl" id="ENSSOCP00000021013.1"/>
    </source>
</evidence>
<dbReference type="GO" id="GO:0003950">
    <property type="term" value="F:NAD+ poly-ADP-ribosyltransferase activity"/>
    <property type="evidence" value="ECO:0007669"/>
    <property type="project" value="TreeGrafter"/>
</dbReference>
<evidence type="ECO:0000256" key="3">
    <source>
        <dbReference type="ARBA" id="ARBA00022679"/>
    </source>
</evidence>
<dbReference type="InterPro" id="IPR000768">
    <property type="entry name" value="ART"/>
</dbReference>
<dbReference type="Ensembl" id="ENSSOCT00000021538.1">
    <property type="protein sequence ID" value="ENSSOCP00000021013.1"/>
    <property type="gene ID" value="ENSSOCG00000015680.1"/>
</dbReference>
<organism evidence="12 13">
    <name type="scientific">Strix occidentalis caurina</name>
    <name type="common">northern spotted owl</name>
    <dbReference type="NCBI Taxonomy" id="311401"/>
    <lineage>
        <taxon>Eukaryota</taxon>
        <taxon>Metazoa</taxon>
        <taxon>Chordata</taxon>
        <taxon>Craniata</taxon>
        <taxon>Vertebrata</taxon>
        <taxon>Euteleostomi</taxon>
        <taxon>Archelosauria</taxon>
        <taxon>Archosauria</taxon>
        <taxon>Dinosauria</taxon>
        <taxon>Saurischia</taxon>
        <taxon>Theropoda</taxon>
        <taxon>Coelurosauria</taxon>
        <taxon>Aves</taxon>
        <taxon>Neognathae</taxon>
        <taxon>Neoaves</taxon>
        <taxon>Telluraves</taxon>
        <taxon>Strigiformes</taxon>
        <taxon>Strigidae</taxon>
        <taxon>Strix</taxon>
    </lineage>
</organism>
<dbReference type="Proteomes" id="UP000694551">
    <property type="component" value="Unplaced"/>
</dbReference>
<evidence type="ECO:0000256" key="4">
    <source>
        <dbReference type="ARBA" id="ARBA00022695"/>
    </source>
</evidence>
<feature type="compositionally biased region" description="Gly residues" evidence="11">
    <location>
        <begin position="269"/>
        <end position="278"/>
    </location>
</feature>
<comment type="catalytic activity">
    <reaction evidence="9 10">
        <text>L-arginyl-[protein] + NAD(+) = N(omega)-(ADP-D-ribosyl)-L-arginyl-[protein] + nicotinamide + H(+)</text>
        <dbReference type="Rhea" id="RHEA:19149"/>
        <dbReference type="Rhea" id="RHEA-COMP:10532"/>
        <dbReference type="Rhea" id="RHEA-COMP:15087"/>
        <dbReference type="ChEBI" id="CHEBI:15378"/>
        <dbReference type="ChEBI" id="CHEBI:17154"/>
        <dbReference type="ChEBI" id="CHEBI:29965"/>
        <dbReference type="ChEBI" id="CHEBI:57540"/>
        <dbReference type="ChEBI" id="CHEBI:142554"/>
        <dbReference type="EC" id="2.4.2.31"/>
    </reaction>
</comment>
<dbReference type="PRINTS" id="PR00970">
    <property type="entry name" value="RIBTRNSFRASE"/>
</dbReference>
<dbReference type="SUPFAM" id="SSF56399">
    <property type="entry name" value="ADP-ribosylation"/>
    <property type="match status" value="1"/>
</dbReference>
<keyword evidence="2 10" id="KW-0328">Glycosyltransferase</keyword>
<keyword evidence="3 10" id="KW-0808">Transferase</keyword>
<dbReference type="Pfam" id="PF01129">
    <property type="entry name" value="ART"/>
    <property type="match status" value="1"/>
</dbReference>
<evidence type="ECO:0000256" key="11">
    <source>
        <dbReference type="SAM" id="MobiDB-lite"/>
    </source>
</evidence>
<dbReference type="GO" id="GO:0046677">
    <property type="term" value="P:response to antibiotic"/>
    <property type="evidence" value="ECO:0007669"/>
    <property type="project" value="UniProtKB-ARBA"/>
</dbReference>
<protein>
    <recommendedName>
        <fullName evidence="10">NAD(P)(+)--arginine ADP-ribosyltransferase</fullName>
        <ecNumber evidence="10">2.4.2.31</ecNumber>
    </recommendedName>
    <alternativeName>
        <fullName evidence="10">Mono(ADP-ribosyl)transferase</fullName>
    </alternativeName>
</protein>
<feature type="region of interest" description="Disordered" evidence="11">
    <location>
        <begin position="269"/>
        <end position="310"/>
    </location>
</feature>
<dbReference type="PANTHER" id="PTHR10339:SF19">
    <property type="entry name" value="GPI-LINKED NAD(P)(+)--ARGININE ADP-RIBOSYLTRANSFERASE 1"/>
    <property type="match status" value="1"/>
</dbReference>
<accession>A0A8D0KZE9</accession>
<dbReference type="FunFam" id="3.90.176.10:FF:000001">
    <property type="entry name" value="NAD(P)(+)--arginine ADP-ribosyltransferase"/>
    <property type="match status" value="1"/>
</dbReference>
<dbReference type="PROSITE" id="PS01291">
    <property type="entry name" value="ART"/>
    <property type="match status" value="1"/>
</dbReference>
<evidence type="ECO:0000256" key="2">
    <source>
        <dbReference type="ARBA" id="ARBA00022676"/>
    </source>
</evidence>
<evidence type="ECO:0000313" key="13">
    <source>
        <dbReference type="Proteomes" id="UP000694551"/>
    </source>
</evidence>
<keyword evidence="6 10" id="KW-0521">NADP</keyword>
<feature type="chain" id="PRO_5034842080" description="NAD(P)(+)--arginine ADP-ribosyltransferase" evidence="10">
    <location>
        <begin position="17"/>
        <end position="327"/>
    </location>
</feature>
<reference evidence="12" key="2">
    <citation type="submission" date="2025-09" db="UniProtKB">
        <authorList>
            <consortium name="Ensembl"/>
        </authorList>
    </citation>
    <scope>IDENTIFICATION</scope>
</reference>
<evidence type="ECO:0000256" key="8">
    <source>
        <dbReference type="ARBA" id="ARBA00023157"/>
    </source>
</evidence>
<keyword evidence="4" id="KW-0548">Nucleotidyltransferase</keyword>
<dbReference type="PROSITE" id="PS51996">
    <property type="entry name" value="TR_MART"/>
    <property type="match status" value="1"/>
</dbReference>
<comment type="similarity">
    <text evidence="1 10">Belongs to the Arg-specific ADP-ribosyltransferase family.</text>
</comment>